<evidence type="ECO:0000313" key="3">
    <source>
        <dbReference type="Proteomes" id="UP000440978"/>
    </source>
</evidence>
<dbReference type="Proteomes" id="UP000440978">
    <property type="component" value="Unassembled WGS sequence"/>
</dbReference>
<comment type="caution">
    <text evidence="2">The sequence shown here is derived from an EMBL/GenBank/DDBJ whole genome shotgun (WGS) entry which is preliminary data.</text>
</comment>
<dbReference type="OrthoDB" id="142218at2"/>
<proteinExistence type="predicted"/>
<evidence type="ECO:0000259" key="1">
    <source>
        <dbReference type="Pfam" id="PF07905"/>
    </source>
</evidence>
<dbReference type="Pfam" id="PF07905">
    <property type="entry name" value="PucR"/>
    <property type="match status" value="1"/>
</dbReference>
<dbReference type="EMBL" id="WNHB01000009">
    <property type="protein sequence ID" value="MTT31798.1"/>
    <property type="molecule type" value="Genomic_DNA"/>
</dbReference>
<dbReference type="AlphaFoldDB" id="A0A6N8CQ55"/>
<protein>
    <recommendedName>
        <fullName evidence="1">Purine catabolism PurC-like domain-containing protein</fullName>
    </recommendedName>
</protein>
<sequence>MANSVRQLYMKVKNSHELTLLAGEQGLDNLVRWIHTVESLDMSDFLHGNEMTFTTGVGLKEEEDLFNLIKQNVKNSASGMIVNIGPFIKNVTPEMIAYCNEHDFPLFSVPWHIYLADVIRIFTYELLQSEKKETELTKAIKGTIFDQNNIDEYLTILDKYGYEENDQYCIAAIQMLDSDENTLLNIKKEWTTVF</sequence>
<dbReference type="InterPro" id="IPR012914">
    <property type="entry name" value="PucR_dom"/>
</dbReference>
<keyword evidence="3" id="KW-1185">Reference proteome</keyword>
<accession>A0A6N8CQ55</accession>
<feature type="domain" description="Purine catabolism PurC-like" evidence="1">
    <location>
        <begin position="15"/>
        <end position="122"/>
    </location>
</feature>
<evidence type="ECO:0000313" key="2">
    <source>
        <dbReference type="EMBL" id="MTT31798.1"/>
    </source>
</evidence>
<gene>
    <name evidence="2" type="ORF">GMB86_07215</name>
</gene>
<dbReference type="RefSeq" id="WP_155218193.1">
    <property type="nucleotide sequence ID" value="NZ_WNHB01000009.1"/>
</dbReference>
<organism evidence="2 3">
    <name type="scientific">Terrilactibacillus tamarindi</name>
    <dbReference type="NCBI Taxonomy" id="2599694"/>
    <lineage>
        <taxon>Bacteria</taxon>
        <taxon>Bacillati</taxon>
        <taxon>Bacillota</taxon>
        <taxon>Bacilli</taxon>
        <taxon>Bacillales</taxon>
        <taxon>Bacillaceae</taxon>
        <taxon>Terrilactibacillus</taxon>
    </lineage>
</organism>
<reference evidence="2 3" key="1">
    <citation type="submission" date="2019-11" db="EMBL/GenBank/DDBJ databases">
        <title>Terrilactibacillus tamarindus sp. nov. BCM23-1 isolated from bark of Tamarindus indica.</title>
        <authorList>
            <person name="Kingkaew E."/>
            <person name="Tanasupawat S."/>
        </authorList>
    </citation>
    <scope>NUCLEOTIDE SEQUENCE [LARGE SCALE GENOMIC DNA]</scope>
    <source>
        <strain evidence="2 3">BCM23-1</strain>
    </source>
</reference>
<name>A0A6N8CQ55_9BACI</name>